<name>B8JC25_ANAD2</name>
<gene>
    <name evidence="1" type="ordered locus">A2cp1_0590</name>
</gene>
<evidence type="ECO:0000313" key="1">
    <source>
        <dbReference type="EMBL" id="ACL63947.1"/>
    </source>
</evidence>
<keyword evidence="2" id="KW-1185">Reference proteome</keyword>
<evidence type="ECO:0008006" key="3">
    <source>
        <dbReference type="Google" id="ProtNLM"/>
    </source>
</evidence>
<dbReference type="RefSeq" id="WP_012631994.1">
    <property type="nucleotide sequence ID" value="NC_011891.1"/>
</dbReference>
<dbReference type="HOGENOM" id="CLU_1136140_0_0_7"/>
<organism evidence="1 2">
    <name type="scientific">Anaeromyxobacter dehalogenans (strain ATCC BAA-258 / DSM 21875 / 2CP-1)</name>
    <dbReference type="NCBI Taxonomy" id="455488"/>
    <lineage>
        <taxon>Bacteria</taxon>
        <taxon>Pseudomonadati</taxon>
        <taxon>Myxococcota</taxon>
        <taxon>Myxococcia</taxon>
        <taxon>Myxococcales</taxon>
        <taxon>Cystobacterineae</taxon>
        <taxon>Anaeromyxobacteraceae</taxon>
        <taxon>Anaeromyxobacter</taxon>
    </lineage>
</organism>
<reference evidence="1" key="1">
    <citation type="submission" date="2009-01" db="EMBL/GenBank/DDBJ databases">
        <title>Complete sequence of Anaeromyxobacter dehalogenans 2CP-1.</title>
        <authorList>
            <consortium name="US DOE Joint Genome Institute"/>
            <person name="Lucas S."/>
            <person name="Copeland A."/>
            <person name="Lapidus A."/>
            <person name="Glavina del Rio T."/>
            <person name="Dalin E."/>
            <person name="Tice H."/>
            <person name="Bruce D."/>
            <person name="Goodwin L."/>
            <person name="Pitluck S."/>
            <person name="Saunders E."/>
            <person name="Brettin T."/>
            <person name="Detter J.C."/>
            <person name="Han C."/>
            <person name="Larimer F."/>
            <person name="Land M."/>
            <person name="Hauser L."/>
            <person name="Kyrpides N."/>
            <person name="Ovchinnikova G."/>
            <person name="Beliaev A.S."/>
            <person name="Richardson P."/>
        </authorList>
    </citation>
    <scope>NUCLEOTIDE SEQUENCE</scope>
    <source>
        <strain evidence="1">2CP-1</strain>
    </source>
</reference>
<proteinExistence type="predicted"/>
<dbReference type="AlphaFoldDB" id="B8JC25"/>
<protein>
    <recommendedName>
        <fullName evidence="3">DUF429 domain-containing protein</fullName>
    </recommendedName>
</protein>
<evidence type="ECO:0000313" key="2">
    <source>
        <dbReference type="Proteomes" id="UP000007089"/>
    </source>
</evidence>
<dbReference type="EMBL" id="CP001359">
    <property type="protein sequence ID" value="ACL63947.1"/>
    <property type="molecule type" value="Genomic_DNA"/>
</dbReference>
<dbReference type="KEGG" id="acp:A2cp1_0590"/>
<sequence>MVRRVLGIDVASAAWRDNGSAIIEFDDASGAFTAVRAPAIAWPTTSLTPASLAAAIDTVARTAGVTAVALDGPQGWRDPATDPALRGVGRRCELACRTQGKTGAYPKTYPGNQRRWIEFSIEVFDALLSRPGVVLANERGGCRPPVDGYAVIECFPTSAWRASGLKPLPGKGSRPALEPHARALWDAFALPEPRSRLSSHDDLQAVVAALCAVPVCGGPAIAVPEGVPAFVDRSGRRLEGLIWNVRPGASSAS</sequence>
<accession>B8JC25</accession>
<dbReference type="Proteomes" id="UP000007089">
    <property type="component" value="Chromosome"/>
</dbReference>